<evidence type="ECO:0000256" key="1">
    <source>
        <dbReference type="SAM" id="Phobius"/>
    </source>
</evidence>
<keyword evidence="1" id="KW-0472">Membrane</keyword>
<keyword evidence="1" id="KW-1133">Transmembrane helix</keyword>
<reference evidence="2 3" key="1">
    <citation type="submission" date="2019-01" db="EMBL/GenBank/DDBJ databases">
        <title>Draft Genome Sequences of Helcococcus ovis Strains Isolated from the Uterus and Vagina of Dairy Cows with Metritis.</title>
        <authorList>
            <person name="Cunha F."/>
            <person name="Jeon S.J."/>
            <person name="Kutzer P."/>
            <person name="Galvao K.N."/>
        </authorList>
    </citation>
    <scope>NUCLEOTIDE SEQUENCE [LARGE SCALE GENOMIC DNA]</scope>
    <source>
        <strain evidence="2 3">KG-37</strain>
    </source>
</reference>
<gene>
    <name evidence="2" type="ORF">EQF91_02475</name>
</gene>
<sequence>MGGVYVSQKTARDVLAAVAISPGSYILAATSYTAAIAAVKWVSKRFGGVFGWIAGTVLGILGSQVIEFGRALAYTALYGGRDISWSWNPLNFGVQF</sequence>
<dbReference type="AlphaFoldDB" id="A0A4R9C296"/>
<dbReference type="EMBL" id="SCFR01000005">
    <property type="protein sequence ID" value="TFF67010.1"/>
    <property type="molecule type" value="Genomic_DNA"/>
</dbReference>
<proteinExistence type="predicted"/>
<accession>A0A4R9C296</accession>
<organism evidence="2 3">
    <name type="scientific">Helcococcus ovis</name>
    <dbReference type="NCBI Taxonomy" id="72026"/>
    <lineage>
        <taxon>Bacteria</taxon>
        <taxon>Bacillati</taxon>
        <taxon>Bacillota</taxon>
        <taxon>Tissierellia</taxon>
        <taxon>Tissierellales</taxon>
        <taxon>Peptoniphilaceae</taxon>
        <taxon>Helcococcus</taxon>
    </lineage>
</organism>
<feature type="transmembrane region" description="Helical" evidence="1">
    <location>
        <begin position="46"/>
        <end position="66"/>
    </location>
</feature>
<comment type="caution">
    <text evidence="2">The sequence shown here is derived from an EMBL/GenBank/DDBJ whole genome shotgun (WGS) entry which is preliminary data.</text>
</comment>
<name>A0A4R9C296_9FIRM</name>
<dbReference type="GeneID" id="97030191"/>
<dbReference type="Proteomes" id="UP000297454">
    <property type="component" value="Unassembled WGS sequence"/>
</dbReference>
<feature type="transmembrane region" description="Helical" evidence="1">
    <location>
        <begin position="14"/>
        <end position="39"/>
    </location>
</feature>
<dbReference type="RefSeq" id="WP_134711290.1">
    <property type="nucleotide sequence ID" value="NZ_CP119081.1"/>
</dbReference>
<evidence type="ECO:0000313" key="3">
    <source>
        <dbReference type="Proteomes" id="UP000297454"/>
    </source>
</evidence>
<evidence type="ECO:0000313" key="2">
    <source>
        <dbReference type="EMBL" id="TFF67010.1"/>
    </source>
</evidence>
<keyword evidence="3" id="KW-1185">Reference proteome</keyword>
<keyword evidence="1" id="KW-0812">Transmembrane</keyword>
<protein>
    <submittedName>
        <fullName evidence="2">Uncharacterized protein</fullName>
    </submittedName>
</protein>